<evidence type="ECO:0000313" key="1">
    <source>
        <dbReference type="EMBL" id="MBD9356290.1"/>
    </source>
</evidence>
<reference evidence="1 2" key="1">
    <citation type="submission" date="2020-09" db="EMBL/GenBank/DDBJ databases">
        <title>Methylomonas albis sp. nov. and Methylomonas fluvii sp. nov.: Two cold-adapted methanotrophs from the River Elbe and an amended description of Methylovulum psychrotolerans strain Eb1.</title>
        <authorList>
            <person name="Bussmann I.K."/>
            <person name="Klings K.-W."/>
            <person name="Warnstedt J."/>
            <person name="Hoppert M."/>
            <person name="Saborowski A."/>
            <person name="Horn F."/>
            <person name="Liebner S."/>
        </authorList>
    </citation>
    <scope>NUCLEOTIDE SEQUENCE [LARGE SCALE GENOMIC DNA]</scope>
    <source>
        <strain evidence="1 2">EbA</strain>
    </source>
</reference>
<dbReference type="Gene3D" id="3.40.50.300">
    <property type="entry name" value="P-loop containing nucleotide triphosphate hydrolases"/>
    <property type="match status" value="1"/>
</dbReference>
<comment type="caution">
    <text evidence="1">The sequence shown here is derived from an EMBL/GenBank/DDBJ whole genome shotgun (WGS) entry which is preliminary data.</text>
</comment>
<sequence>MGEKQRYPSHQYSLRTEFPETYCEWNKNLRRARVSLIKGGPGQGKSTVGQYLCQIHRAKLILGNDAPYVLENIKNVAKEINTAATKNGFWPTSPRIPIQVELKEYAHWYSQCKPEQPNNILVYITGIITKKIGAQVLVKTFKKALANQSWIVVFDGLDEVPNDFKDKVANEVLYFLNDILVEINADVLAICSSRPQGYSGQFAGIDGPVVELSHLDTDSAMRCATPVLKFGRSKEESEKSIEILETAIKSPNVKELMTTPLQSHIMAVVVRDGGRPPERRWQLFNSFYLVMKKRESLKNFQNPRIAKLLREEDRLLKSVHMRLGFVLHARAERSEGAQTTLSKTEFRSLVHDVVTVLDDHDIEQTVADVMEATTERLVLVNTPENGEQVRFDIRQLQEFFAAEFLYDGVGTDQLETRIETISGDAHWREVMHFLLSALIENRRTAEVAVAVQALRRLNEGEEGSLNRIYYRRMAKATLLVSRVLIEGVLEQDQRDRQQLKPLFDPLGGILDLNSLFELGHINLAKSKKWLIQSLLETINTAIPRETLGALFLLGWLLPDDSEESKTVSLVFKSTSISQQEYLYSLWASQRDRFLVYRRKTRIHRSFPFKNTSQWVLCSIIHIVNSNNWKYYSTGSIRTILRFLCDDHKRFIASCESSGVNGDSAKALFKCLNIDEIEIDRKEVEAVDCGFLTGYLFPENWVNGKLPDYFNNLDFNNCIKHSDGLFKLIFTCLRLAKERSSWALNEFVKIVDSIGSEKLGVLPDSLLALLPIPGRYSETPFSIDHLRNVDTTTSEWLDTLSAEQVNRHQYWQIRDVKDLDKNKSPTDQWGVF</sequence>
<gene>
    <name evidence="1" type="ORF">IE877_10380</name>
</gene>
<protein>
    <recommendedName>
        <fullName evidence="3">NACHT domain-containing protein</fullName>
    </recommendedName>
</protein>
<evidence type="ECO:0000313" key="2">
    <source>
        <dbReference type="Proteomes" id="UP000652176"/>
    </source>
</evidence>
<dbReference type="RefSeq" id="WP_192374658.1">
    <property type="nucleotide sequence ID" value="NZ_CAJHIV010000001.1"/>
</dbReference>
<name>A0ABR9D015_9GAMM</name>
<dbReference type="SUPFAM" id="SSF52540">
    <property type="entry name" value="P-loop containing nucleoside triphosphate hydrolases"/>
    <property type="match status" value="1"/>
</dbReference>
<proteinExistence type="predicted"/>
<evidence type="ECO:0008006" key="3">
    <source>
        <dbReference type="Google" id="ProtNLM"/>
    </source>
</evidence>
<organism evidence="1 2">
    <name type="scientific">Methylomonas albis</name>
    <dbReference type="NCBI Taxonomy" id="1854563"/>
    <lineage>
        <taxon>Bacteria</taxon>
        <taxon>Pseudomonadati</taxon>
        <taxon>Pseudomonadota</taxon>
        <taxon>Gammaproteobacteria</taxon>
        <taxon>Methylococcales</taxon>
        <taxon>Methylococcaceae</taxon>
        <taxon>Methylomonas</taxon>
    </lineage>
</organism>
<dbReference type="EMBL" id="JACXSS010000001">
    <property type="protein sequence ID" value="MBD9356290.1"/>
    <property type="molecule type" value="Genomic_DNA"/>
</dbReference>
<accession>A0ABR9D015</accession>
<dbReference type="Proteomes" id="UP000652176">
    <property type="component" value="Unassembled WGS sequence"/>
</dbReference>
<keyword evidence="2" id="KW-1185">Reference proteome</keyword>
<dbReference type="InterPro" id="IPR027417">
    <property type="entry name" value="P-loop_NTPase"/>
</dbReference>